<name>A0A3B0V255_9ZZZZ</name>
<dbReference type="EMBL" id="UOET01000002">
    <property type="protein sequence ID" value="VAW26056.1"/>
    <property type="molecule type" value="Genomic_DNA"/>
</dbReference>
<organism evidence="2">
    <name type="scientific">hydrothermal vent metagenome</name>
    <dbReference type="NCBI Taxonomy" id="652676"/>
    <lineage>
        <taxon>unclassified sequences</taxon>
        <taxon>metagenomes</taxon>
        <taxon>ecological metagenomes</taxon>
    </lineage>
</organism>
<reference evidence="2" key="1">
    <citation type="submission" date="2018-06" db="EMBL/GenBank/DDBJ databases">
        <authorList>
            <person name="Zhirakovskaya E."/>
        </authorList>
    </citation>
    <scope>NUCLEOTIDE SEQUENCE</scope>
</reference>
<protein>
    <submittedName>
        <fullName evidence="2">Uncharacterized protein</fullName>
    </submittedName>
</protein>
<accession>A0A3B0V255</accession>
<sequence length="39" mass="4454">MWQSNWDYNPETDKLPKNITIIIVVASIAAAVYLSYILV</sequence>
<evidence type="ECO:0000256" key="1">
    <source>
        <dbReference type="SAM" id="Phobius"/>
    </source>
</evidence>
<keyword evidence="1" id="KW-0812">Transmembrane</keyword>
<feature type="transmembrane region" description="Helical" evidence="1">
    <location>
        <begin position="20"/>
        <end position="38"/>
    </location>
</feature>
<keyword evidence="1" id="KW-0472">Membrane</keyword>
<gene>
    <name evidence="2" type="ORF">MNBD_BACTEROID07-73</name>
</gene>
<keyword evidence="1" id="KW-1133">Transmembrane helix</keyword>
<evidence type="ECO:0000313" key="2">
    <source>
        <dbReference type="EMBL" id="VAW26056.1"/>
    </source>
</evidence>
<dbReference type="AlphaFoldDB" id="A0A3B0V255"/>
<proteinExistence type="predicted"/>